<dbReference type="Gene3D" id="1.10.150.240">
    <property type="entry name" value="Putative phosphatase, domain 2"/>
    <property type="match status" value="1"/>
</dbReference>
<dbReference type="Gene3D" id="3.40.50.1000">
    <property type="entry name" value="HAD superfamily/HAD-like"/>
    <property type="match status" value="1"/>
</dbReference>
<organism evidence="2 3">
    <name type="scientific">Saitozyma podzolica</name>
    <dbReference type="NCBI Taxonomy" id="1890683"/>
    <lineage>
        <taxon>Eukaryota</taxon>
        <taxon>Fungi</taxon>
        <taxon>Dikarya</taxon>
        <taxon>Basidiomycota</taxon>
        <taxon>Agaricomycotina</taxon>
        <taxon>Tremellomycetes</taxon>
        <taxon>Tremellales</taxon>
        <taxon>Trimorphomycetaceae</taxon>
        <taxon>Saitozyma</taxon>
    </lineage>
</organism>
<feature type="compositionally biased region" description="Basic and acidic residues" evidence="1">
    <location>
        <begin position="231"/>
        <end position="248"/>
    </location>
</feature>
<dbReference type="InterPro" id="IPR023214">
    <property type="entry name" value="HAD_sf"/>
</dbReference>
<dbReference type="STRING" id="1890683.A0A427Y8I7"/>
<sequence>MDGLLKARSGPLQRLGANLHGCDEMSWEVKAGIMGKVQREAAEYLLSHYPDVASKMTVEEYLHERNHMQEELFRKVEPMTGAVALVRALTSLATGSNNINFALKTSHLPEIFDLFPPTCILTADSPEIRPGRGKPNPDIFLAAAHSLGRDVGTAEACTDAQRAERRRGIVFEDAVPGVKAGVSAGMHVVWVPDDNLRALFPDEDHGAAHVISSLEEWRPEEWGLPALPVSRLERDEYASEETRKRGDEEGSEGAPDEIGTGTSRTHA</sequence>
<dbReference type="GO" id="GO:0016791">
    <property type="term" value="F:phosphatase activity"/>
    <property type="evidence" value="ECO:0007669"/>
    <property type="project" value="TreeGrafter"/>
</dbReference>
<dbReference type="EMBL" id="RSCD01000017">
    <property type="protein sequence ID" value="RSH87347.1"/>
    <property type="molecule type" value="Genomic_DNA"/>
</dbReference>
<feature type="region of interest" description="Disordered" evidence="1">
    <location>
        <begin position="224"/>
        <end position="267"/>
    </location>
</feature>
<dbReference type="InterPro" id="IPR023198">
    <property type="entry name" value="PGP-like_dom2"/>
</dbReference>
<comment type="caution">
    <text evidence="2">The sequence shown here is derived from an EMBL/GenBank/DDBJ whole genome shotgun (WGS) entry which is preliminary data.</text>
</comment>
<evidence type="ECO:0000313" key="3">
    <source>
        <dbReference type="Proteomes" id="UP000279259"/>
    </source>
</evidence>
<name>A0A427Y8I7_9TREE</name>
<dbReference type="AlphaFoldDB" id="A0A427Y8I7"/>
<dbReference type="OrthoDB" id="40579at2759"/>
<reference evidence="2 3" key="1">
    <citation type="submission" date="2018-11" db="EMBL/GenBank/DDBJ databases">
        <title>Genome sequence of Saitozyma podzolica DSM 27192.</title>
        <authorList>
            <person name="Aliyu H."/>
            <person name="Gorte O."/>
            <person name="Ochsenreither K."/>
        </authorList>
    </citation>
    <scope>NUCLEOTIDE SEQUENCE [LARGE SCALE GENOMIC DNA]</scope>
    <source>
        <strain evidence="2 3">DSM 27192</strain>
    </source>
</reference>
<accession>A0A427Y8I7</accession>
<proteinExistence type="predicted"/>
<evidence type="ECO:0008006" key="4">
    <source>
        <dbReference type="Google" id="ProtNLM"/>
    </source>
</evidence>
<dbReference type="InterPro" id="IPR036412">
    <property type="entry name" value="HAD-like_sf"/>
</dbReference>
<dbReference type="Pfam" id="PF00702">
    <property type="entry name" value="Hydrolase"/>
    <property type="match status" value="1"/>
</dbReference>
<gene>
    <name evidence="2" type="ORF">EHS25_003256</name>
</gene>
<dbReference type="PANTHER" id="PTHR18901:SF38">
    <property type="entry name" value="PSEUDOURIDINE-5'-PHOSPHATASE"/>
    <property type="match status" value="1"/>
</dbReference>
<dbReference type="SUPFAM" id="SSF56784">
    <property type="entry name" value="HAD-like"/>
    <property type="match status" value="1"/>
</dbReference>
<evidence type="ECO:0000256" key="1">
    <source>
        <dbReference type="SAM" id="MobiDB-lite"/>
    </source>
</evidence>
<keyword evidence="3" id="KW-1185">Reference proteome</keyword>
<dbReference type="Proteomes" id="UP000279259">
    <property type="component" value="Unassembled WGS sequence"/>
</dbReference>
<protein>
    <recommendedName>
        <fullName evidence="4">Pseudouridine-5'-phosphatase</fullName>
    </recommendedName>
</protein>
<evidence type="ECO:0000313" key="2">
    <source>
        <dbReference type="EMBL" id="RSH87347.1"/>
    </source>
</evidence>
<dbReference type="PANTHER" id="PTHR18901">
    <property type="entry name" value="2-DEOXYGLUCOSE-6-PHOSPHATE PHOSPHATASE 2"/>
    <property type="match status" value="1"/>
</dbReference>